<evidence type="ECO:0000259" key="5">
    <source>
        <dbReference type="PROSITE" id="PS50893"/>
    </source>
</evidence>
<dbReference type="PROSITE" id="PS50893">
    <property type="entry name" value="ABC_TRANSPORTER_2"/>
    <property type="match status" value="1"/>
</dbReference>
<organism evidence="6 7">
    <name type="scientific">Fusibacter ferrireducens</name>
    <dbReference type="NCBI Taxonomy" id="2785058"/>
    <lineage>
        <taxon>Bacteria</taxon>
        <taxon>Bacillati</taxon>
        <taxon>Bacillota</taxon>
        <taxon>Clostridia</taxon>
        <taxon>Eubacteriales</taxon>
        <taxon>Eubacteriales Family XII. Incertae Sedis</taxon>
        <taxon>Fusibacter</taxon>
    </lineage>
</organism>
<feature type="domain" description="ABC transporter" evidence="5">
    <location>
        <begin position="5"/>
        <end position="241"/>
    </location>
</feature>
<dbReference type="PANTHER" id="PTHR42794">
    <property type="entry name" value="HEMIN IMPORT ATP-BINDING PROTEIN HMUV"/>
    <property type="match status" value="1"/>
</dbReference>
<dbReference type="SUPFAM" id="SSF52540">
    <property type="entry name" value="P-loop containing nucleoside triphosphate hydrolases"/>
    <property type="match status" value="1"/>
</dbReference>
<dbReference type="InterPro" id="IPR027417">
    <property type="entry name" value="P-loop_NTPase"/>
</dbReference>
<evidence type="ECO:0000313" key="7">
    <source>
        <dbReference type="Proteomes" id="UP000614200"/>
    </source>
</evidence>
<proteinExistence type="predicted"/>
<keyword evidence="3 6" id="KW-0067">ATP-binding</keyword>
<dbReference type="SMART" id="SM00382">
    <property type="entry name" value="AAA"/>
    <property type="match status" value="1"/>
</dbReference>
<keyword evidence="4" id="KW-1278">Translocase</keyword>
<evidence type="ECO:0000256" key="4">
    <source>
        <dbReference type="ARBA" id="ARBA00022967"/>
    </source>
</evidence>
<dbReference type="Gene3D" id="3.40.50.300">
    <property type="entry name" value="P-loop containing nucleotide triphosphate hydrolases"/>
    <property type="match status" value="1"/>
</dbReference>
<evidence type="ECO:0000256" key="3">
    <source>
        <dbReference type="ARBA" id="ARBA00022840"/>
    </source>
</evidence>
<dbReference type="PANTHER" id="PTHR42794:SF1">
    <property type="entry name" value="HEMIN IMPORT ATP-BINDING PROTEIN HMUV"/>
    <property type="match status" value="1"/>
</dbReference>
<reference evidence="6 7" key="1">
    <citation type="submission" date="2020-11" db="EMBL/GenBank/DDBJ databases">
        <title>Fusibacter basophilias sp. nov.</title>
        <authorList>
            <person name="Qiu D."/>
        </authorList>
    </citation>
    <scope>NUCLEOTIDE SEQUENCE [LARGE SCALE GENOMIC DNA]</scope>
    <source>
        <strain evidence="6 7">Q10-2</strain>
    </source>
</reference>
<keyword evidence="7" id="KW-1185">Reference proteome</keyword>
<dbReference type="Pfam" id="PF00005">
    <property type="entry name" value="ABC_tran"/>
    <property type="match status" value="1"/>
</dbReference>
<dbReference type="InterPro" id="IPR017871">
    <property type="entry name" value="ABC_transporter-like_CS"/>
</dbReference>
<dbReference type="CDD" id="cd03214">
    <property type="entry name" value="ABC_Iron-Siderophores_B12_Hemin"/>
    <property type="match status" value="1"/>
</dbReference>
<dbReference type="PROSITE" id="PS00211">
    <property type="entry name" value="ABC_TRANSPORTER_1"/>
    <property type="match status" value="1"/>
</dbReference>
<dbReference type="InterPro" id="IPR003439">
    <property type="entry name" value="ABC_transporter-like_ATP-bd"/>
</dbReference>
<dbReference type="InterPro" id="IPR003593">
    <property type="entry name" value="AAA+_ATPase"/>
</dbReference>
<dbReference type="GO" id="GO:0005524">
    <property type="term" value="F:ATP binding"/>
    <property type="evidence" value="ECO:0007669"/>
    <property type="project" value="UniProtKB-KW"/>
</dbReference>
<evidence type="ECO:0000256" key="2">
    <source>
        <dbReference type="ARBA" id="ARBA00022741"/>
    </source>
</evidence>
<evidence type="ECO:0000256" key="1">
    <source>
        <dbReference type="ARBA" id="ARBA00022448"/>
    </source>
</evidence>
<accession>A0ABR9ZWE2</accession>
<dbReference type="EMBL" id="JADKNH010000011">
    <property type="protein sequence ID" value="MBF4694779.1"/>
    <property type="molecule type" value="Genomic_DNA"/>
</dbReference>
<protein>
    <submittedName>
        <fullName evidence="6">ABC transporter ATP-binding protein</fullName>
    </submittedName>
</protein>
<dbReference type="RefSeq" id="WP_194703023.1">
    <property type="nucleotide sequence ID" value="NZ_JADKNH010000011.1"/>
</dbReference>
<dbReference type="Proteomes" id="UP000614200">
    <property type="component" value="Unassembled WGS sequence"/>
</dbReference>
<evidence type="ECO:0000313" key="6">
    <source>
        <dbReference type="EMBL" id="MBF4694779.1"/>
    </source>
</evidence>
<keyword evidence="1" id="KW-0813">Transport</keyword>
<keyword evidence="2" id="KW-0547">Nucleotide-binding</keyword>
<comment type="caution">
    <text evidence="6">The sequence shown here is derived from an EMBL/GenBank/DDBJ whole genome shotgun (WGS) entry which is preliminary data.</text>
</comment>
<name>A0ABR9ZWE2_9FIRM</name>
<sequence>MVAAIQIENLKFKYAEEDVLKYINLHVPKGSFVSILGPNGSGKTTLLKNVCHLLKPYEGKVVISDQLVERFKSKELAREMAVVHQGANTEFDFNVEDVVLMGRFPYIKKFQSETLEDIAIATEAMKKTSTLHLKHKTIKGISGGERQRVMIARALTQEPQILLLDEPISHLDIKYQLEILKLCKMLNAENNLTIITTLHDINLATRFSDYIILMNHGEIVEIGKPFEVMTKENIRRVYEVDVEIVKMDQFENPMIVPI</sequence>
<gene>
    <name evidence="6" type="ORF">ISU02_16885</name>
</gene>